<dbReference type="EMBL" id="JAGPXC010000003">
    <property type="protein sequence ID" value="KAH6655667.1"/>
    <property type="molecule type" value="Genomic_DNA"/>
</dbReference>
<dbReference type="Pfam" id="PF04828">
    <property type="entry name" value="GFA"/>
    <property type="match status" value="1"/>
</dbReference>
<keyword evidence="3" id="KW-0862">Zinc</keyword>
<accession>A0A9P8UNX9</accession>
<dbReference type="RefSeq" id="XP_045959932.1">
    <property type="nucleotide sequence ID" value="XM_046095707.1"/>
</dbReference>
<reference evidence="5" key="1">
    <citation type="journal article" date="2021" name="Nat. Commun.">
        <title>Genetic determinants of endophytism in the Arabidopsis root mycobiome.</title>
        <authorList>
            <person name="Mesny F."/>
            <person name="Miyauchi S."/>
            <person name="Thiergart T."/>
            <person name="Pickel B."/>
            <person name="Atanasova L."/>
            <person name="Karlsson M."/>
            <person name="Huettel B."/>
            <person name="Barry K.W."/>
            <person name="Haridas S."/>
            <person name="Chen C."/>
            <person name="Bauer D."/>
            <person name="Andreopoulos W."/>
            <person name="Pangilinan J."/>
            <person name="LaButti K."/>
            <person name="Riley R."/>
            <person name="Lipzen A."/>
            <person name="Clum A."/>
            <person name="Drula E."/>
            <person name="Henrissat B."/>
            <person name="Kohler A."/>
            <person name="Grigoriev I.V."/>
            <person name="Martin F.M."/>
            <person name="Hacquard S."/>
        </authorList>
    </citation>
    <scope>NUCLEOTIDE SEQUENCE</scope>
    <source>
        <strain evidence="5">MPI-SDFR-AT-0073</strain>
    </source>
</reference>
<dbReference type="InterPro" id="IPR052355">
    <property type="entry name" value="CENP-V-like"/>
</dbReference>
<gene>
    <name evidence="5" type="ORF">BKA67DRAFT_245208</name>
</gene>
<comment type="caution">
    <text evidence="5">The sequence shown here is derived from an EMBL/GenBank/DDBJ whole genome shotgun (WGS) entry which is preliminary data.</text>
</comment>
<dbReference type="Proteomes" id="UP000758603">
    <property type="component" value="Unassembled WGS sequence"/>
</dbReference>
<organism evidence="5 6">
    <name type="scientific">Truncatella angustata</name>
    <dbReference type="NCBI Taxonomy" id="152316"/>
    <lineage>
        <taxon>Eukaryota</taxon>
        <taxon>Fungi</taxon>
        <taxon>Dikarya</taxon>
        <taxon>Ascomycota</taxon>
        <taxon>Pezizomycotina</taxon>
        <taxon>Sordariomycetes</taxon>
        <taxon>Xylariomycetidae</taxon>
        <taxon>Amphisphaeriales</taxon>
        <taxon>Sporocadaceae</taxon>
        <taxon>Truncatella</taxon>
    </lineage>
</organism>
<evidence type="ECO:0000259" key="4">
    <source>
        <dbReference type="PROSITE" id="PS51891"/>
    </source>
</evidence>
<dbReference type="Gene3D" id="2.170.150.70">
    <property type="match status" value="2"/>
</dbReference>
<evidence type="ECO:0000256" key="1">
    <source>
        <dbReference type="ARBA" id="ARBA00005495"/>
    </source>
</evidence>
<evidence type="ECO:0000313" key="6">
    <source>
        <dbReference type="Proteomes" id="UP000758603"/>
    </source>
</evidence>
<dbReference type="InterPro" id="IPR006913">
    <property type="entry name" value="CENP-V/GFA"/>
</dbReference>
<evidence type="ECO:0000256" key="2">
    <source>
        <dbReference type="ARBA" id="ARBA00022723"/>
    </source>
</evidence>
<evidence type="ECO:0000256" key="3">
    <source>
        <dbReference type="ARBA" id="ARBA00022833"/>
    </source>
</evidence>
<dbReference type="AlphaFoldDB" id="A0A9P8UNX9"/>
<sequence>MSEKITYRGNCHCGKFKFEADLTELKTATSCDCVACHKNGILWAFPANGDYRIIRDDGSLTSTRHGDTLDHKFCTSCASSVAGTHLSGPLKGKFGVNVRTLLDVNPFALEIEQSSHPEAKVETIDSTVDAEGLKTYKGSCICGAATFDFKTRPLPELSEGDIKEDNCSICVRNAYIGVYPTPAQVTIPPTSDAEAATYAWGSKFSGLRFCRHCGVQLWSDLWGPPAEVVATWPEARQQMVKRKLNIKPLNVRVLEGVEWDQIEIQRSDEGTEGYVVD</sequence>
<dbReference type="OrthoDB" id="2993351at2759"/>
<dbReference type="PANTHER" id="PTHR28620">
    <property type="entry name" value="CENTROMERE PROTEIN V"/>
    <property type="match status" value="1"/>
</dbReference>
<feature type="domain" description="CENP-V/GFA" evidence="4">
    <location>
        <begin position="7"/>
        <end position="125"/>
    </location>
</feature>
<comment type="similarity">
    <text evidence="1">Belongs to the Gfa family.</text>
</comment>
<dbReference type="PANTHER" id="PTHR28620:SF1">
    <property type="entry name" value="CENP-V_GFA DOMAIN-CONTAINING PROTEIN"/>
    <property type="match status" value="1"/>
</dbReference>
<keyword evidence="2" id="KW-0479">Metal-binding</keyword>
<dbReference type="SUPFAM" id="SSF51316">
    <property type="entry name" value="Mss4-like"/>
    <property type="match status" value="2"/>
</dbReference>
<feature type="domain" description="CENP-V/GFA" evidence="4">
    <location>
        <begin position="136"/>
        <end position="260"/>
    </location>
</feature>
<dbReference type="GO" id="GO:0046872">
    <property type="term" value="F:metal ion binding"/>
    <property type="evidence" value="ECO:0007669"/>
    <property type="project" value="UniProtKB-KW"/>
</dbReference>
<dbReference type="PROSITE" id="PS51891">
    <property type="entry name" value="CENP_V_GFA"/>
    <property type="match status" value="2"/>
</dbReference>
<dbReference type="GeneID" id="70124600"/>
<keyword evidence="6" id="KW-1185">Reference proteome</keyword>
<proteinExistence type="inferred from homology"/>
<dbReference type="GO" id="GO:0016846">
    <property type="term" value="F:carbon-sulfur lyase activity"/>
    <property type="evidence" value="ECO:0007669"/>
    <property type="project" value="InterPro"/>
</dbReference>
<dbReference type="InterPro" id="IPR011057">
    <property type="entry name" value="Mss4-like_sf"/>
</dbReference>
<protein>
    <submittedName>
        <fullName evidence="5">Mss4-like protein</fullName>
    </submittedName>
</protein>
<evidence type="ECO:0000313" key="5">
    <source>
        <dbReference type="EMBL" id="KAH6655667.1"/>
    </source>
</evidence>
<name>A0A9P8UNX9_9PEZI</name>